<reference evidence="1" key="1">
    <citation type="submission" date="2022-07" db="EMBL/GenBank/DDBJ databases">
        <authorList>
            <person name="Trinca V."/>
            <person name="Uliana J.V.C."/>
            <person name="Torres T.T."/>
            <person name="Ward R.J."/>
            <person name="Monesi N."/>
        </authorList>
    </citation>
    <scope>NUCLEOTIDE SEQUENCE</scope>
    <source>
        <strain evidence="1">HSMRA1968</strain>
        <tissue evidence="1">Whole embryos</tissue>
    </source>
</reference>
<gene>
    <name evidence="1" type="ORF">Bhyg_16888</name>
</gene>
<accession>A0A9Q0MKG0</accession>
<dbReference type="AlphaFoldDB" id="A0A9Q0MKG0"/>
<protein>
    <submittedName>
        <fullName evidence="1">Uncharacterized protein</fullName>
    </submittedName>
</protein>
<organism evidence="1 2">
    <name type="scientific">Pseudolycoriella hygida</name>
    <dbReference type="NCBI Taxonomy" id="35572"/>
    <lineage>
        <taxon>Eukaryota</taxon>
        <taxon>Metazoa</taxon>
        <taxon>Ecdysozoa</taxon>
        <taxon>Arthropoda</taxon>
        <taxon>Hexapoda</taxon>
        <taxon>Insecta</taxon>
        <taxon>Pterygota</taxon>
        <taxon>Neoptera</taxon>
        <taxon>Endopterygota</taxon>
        <taxon>Diptera</taxon>
        <taxon>Nematocera</taxon>
        <taxon>Sciaroidea</taxon>
        <taxon>Sciaridae</taxon>
        <taxon>Pseudolycoriella</taxon>
    </lineage>
</organism>
<keyword evidence="2" id="KW-1185">Reference proteome</keyword>
<dbReference type="Proteomes" id="UP001151699">
    <property type="component" value="Unassembled WGS sequence"/>
</dbReference>
<sequence length="60" mass="6804">MEIFAYMDTIYSSNQLKASGVPGYSRLPMKILSSLCIMSVLYEHVDTSIDDRLEFVPVID</sequence>
<name>A0A9Q0MKG0_9DIPT</name>
<dbReference type="EMBL" id="WJQU01002317">
    <property type="protein sequence ID" value="KAJ6633006.1"/>
    <property type="molecule type" value="Genomic_DNA"/>
</dbReference>
<evidence type="ECO:0000313" key="2">
    <source>
        <dbReference type="Proteomes" id="UP001151699"/>
    </source>
</evidence>
<evidence type="ECO:0000313" key="1">
    <source>
        <dbReference type="EMBL" id="KAJ6633006.1"/>
    </source>
</evidence>
<proteinExistence type="predicted"/>
<comment type="caution">
    <text evidence="1">The sequence shown here is derived from an EMBL/GenBank/DDBJ whole genome shotgun (WGS) entry which is preliminary data.</text>
</comment>